<organism evidence="1 2">
    <name type="scientific">Prunus persica</name>
    <name type="common">Peach</name>
    <name type="synonym">Amygdalus persica</name>
    <dbReference type="NCBI Taxonomy" id="3760"/>
    <lineage>
        <taxon>Eukaryota</taxon>
        <taxon>Viridiplantae</taxon>
        <taxon>Streptophyta</taxon>
        <taxon>Embryophyta</taxon>
        <taxon>Tracheophyta</taxon>
        <taxon>Spermatophyta</taxon>
        <taxon>Magnoliopsida</taxon>
        <taxon>eudicotyledons</taxon>
        <taxon>Gunneridae</taxon>
        <taxon>Pentapetalae</taxon>
        <taxon>rosids</taxon>
        <taxon>fabids</taxon>
        <taxon>Rosales</taxon>
        <taxon>Rosaceae</taxon>
        <taxon>Amygdaloideae</taxon>
        <taxon>Amygdaleae</taxon>
        <taxon>Prunus</taxon>
    </lineage>
</organism>
<evidence type="ECO:0000313" key="1">
    <source>
        <dbReference type="EMBL" id="ONH94957.1"/>
    </source>
</evidence>
<dbReference type="AlphaFoldDB" id="A0A251N6J7"/>
<keyword evidence="2" id="KW-1185">Reference proteome</keyword>
<dbReference type="Proteomes" id="UP000006882">
    <property type="component" value="Chromosome G7"/>
</dbReference>
<gene>
    <name evidence="1" type="ORF">PRUPE_7G042300</name>
</gene>
<name>A0A251N6J7_PRUPE</name>
<dbReference type="Gramene" id="ONH94957">
    <property type="protein sequence ID" value="ONH94957"/>
    <property type="gene ID" value="PRUPE_7G042300"/>
</dbReference>
<sequence length="77" mass="9524">MIYYLFFWSLNRYFRFCDWNPVFISILYKLFYTCMWLLCDFPQHSCERIKQSNPSIWWSFFGIARSYSCVEGCKGRI</sequence>
<dbReference type="EMBL" id="CM007657">
    <property type="protein sequence ID" value="ONH94957.1"/>
    <property type="molecule type" value="Genomic_DNA"/>
</dbReference>
<evidence type="ECO:0000313" key="2">
    <source>
        <dbReference type="Proteomes" id="UP000006882"/>
    </source>
</evidence>
<accession>A0A251N6J7</accession>
<proteinExistence type="predicted"/>
<protein>
    <submittedName>
        <fullName evidence="1">Uncharacterized protein</fullName>
    </submittedName>
</protein>
<reference evidence="1 2" key="1">
    <citation type="journal article" date="2013" name="Nat. Genet.">
        <title>The high-quality draft genome of peach (Prunus persica) identifies unique patterns of genetic diversity, domestication and genome evolution.</title>
        <authorList>
            <consortium name="International Peach Genome Initiative"/>
            <person name="Verde I."/>
            <person name="Abbott A.G."/>
            <person name="Scalabrin S."/>
            <person name="Jung S."/>
            <person name="Shu S."/>
            <person name="Marroni F."/>
            <person name="Zhebentyayeva T."/>
            <person name="Dettori M.T."/>
            <person name="Grimwood J."/>
            <person name="Cattonaro F."/>
            <person name="Zuccolo A."/>
            <person name="Rossini L."/>
            <person name="Jenkins J."/>
            <person name="Vendramin E."/>
            <person name="Meisel L.A."/>
            <person name="Decroocq V."/>
            <person name="Sosinski B."/>
            <person name="Prochnik S."/>
            <person name="Mitros T."/>
            <person name="Policriti A."/>
            <person name="Cipriani G."/>
            <person name="Dondini L."/>
            <person name="Ficklin S."/>
            <person name="Goodstein D.M."/>
            <person name="Xuan P."/>
            <person name="Del Fabbro C."/>
            <person name="Aramini V."/>
            <person name="Copetti D."/>
            <person name="Gonzalez S."/>
            <person name="Horner D.S."/>
            <person name="Falchi R."/>
            <person name="Lucas S."/>
            <person name="Mica E."/>
            <person name="Maldonado J."/>
            <person name="Lazzari B."/>
            <person name="Bielenberg D."/>
            <person name="Pirona R."/>
            <person name="Miculan M."/>
            <person name="Barakat A."/>
            <person name="Testolin R."/>
            <person name="Stella A."/>
            <person name="Tartarini S."/>
            <person name="Tonutti P."/>
            <person name="Arus P."/>
            <person name="Orellana A."/>
            <person name="Wells C."/>
            <person name="Main D."/>
            <person name="Vizzotto G."/>
            <person name="Silva H."/>
            <person name="Salamini F."/>
            <person name="Schmutz J."/>
            <person name="Morgante M."/>
            <person name="Rokhsar D.S."/>
        </authorList>
    </citation>
    <scope>NUCLEOTIDE SEQUENCE [LARGE SCALE GENOMIC DNA]</scope>
    <source>
        <strain evidence="2">cv. Nemared</strain>
    </source>
</reference>